<dbReference type="Gene3D" id="3.10.50.40">
    <property type="match status" value="1"/>
</dbReference>
<name>A0AAW1NQP9_9CHLO</name>
<sequence>MLLQRPWLVAPSSSFASERPAQQGVPRRGEHGRRRAHTVAAERSAAPGDLVTVRLTSENEAVAASVASEEPLMFQLGSDGIMGNELFQVIDKATRGLKVGDKSDVELKSPDWNPELLFEVALSHPEVERLEGRYKNQGGLKQGAVVELANGATAVVLEKSEESVIFDANSPFASQPASLQLELLGIEDGEEAAV</sequence>
<evidence type="ECO:0000313" key="3">
    <source>
        <dbReference type="Proteomes" id="UP001465755"/>
    </source>
</evidence>
<evidence type="ECO:0000313" key="2">
    <source>
        <dbReference type="EMBL" id="KAK9790950.1"/>
    </source>
</evidence>
<dbReference type="Proteomes" id="UP001465755">
    <property type="component" value="Unassembled WGS sequence"/>
</dbReference>
<dbReference type="SUPFAM" id="SSF54534">
    <property type="entry name" value="FKBP-like"/>
    <property type="match status" value="1"/>
</dbReference>
<proteinExistence type="predicted"/>
<feature type="region of interest" description="Disordered" evidence="1">
    <location>
        <begin position="13"/>
        <end position="39"/>
    </location>
</feature>
<protein>
    <recommendedName>
        <fullName evidence="4">Peptidylprolyl isomerase</fullName>
    </recommendedName>
</protein>
<organism evidence="2 3">
    <name type="scientific">Symbiochloris irregularis</name>
    <dbReference type="NCBI Taxonomy" id="706552"/>
    <lineage>
        <taxon>Eukaryota</taxon>
        <taxon>Viridiplantae</taxon>
        <taxon>Chlorophyta</taxon>
        <taxon>core chlorophytes</taxon>
        <taxon>Trebouxiophyceae</taxon>
        <taxon>Trebouxiales</taxon>
        <taxon>Trebouxiaceae</taxon>
        <taxon>Symbiochloris</taxon>
    </lineage>
</organism>
<keyword evidence="3" id="KW-1185">Reference proteome</keyword>
<evidence type="ECO:0008006" key="4">
    <source>
        <dbReference type="Google" id="ProtNLM"/>
    </source>
</evidence>
<comment type="caution">
    <text evidence="2">The sequence shown here is derived from an EMBL/GenBank/DDBJ whole genome shotgun (WGS) entry which is preliminary data.</text>
</comment>
<dbReference type="AlphaFoldDB" id="A0AAW1NQP9"/>
<dbReference type="EMBL" id="JALJOQ010000185">
    <property type="protein sequence ID" value="KAK9790950.1"/>
    <property type="molecule type" value="Genomic_DNA"/>
</dbReference>
<reference evidence="2 3" key="1">
    <citation type="journal article" date="2024" name="Nat. Commun.">
        <title>Phylogenomics reveals the evolutionary origins of lichenization in chlorophyte algae.</title>
        <authorList>
            <person name="Puginier C."/>
            <person name="Libourel C."/>
            <person name="Otte J."/>
            <person name="Skaloud P."/>
            <person name="Haon M."/>
            <person name="Grisel S."/>
            <person name="Petersen M."/>
            <person name="Berrin J.G."/>
            <person name="Delaux P.M."/>
            <person name="Dal Grande F."/>
            <person name="Keller J."/>
        </authorList>
    </citation>
    <scope>NUCLEOTIDE SEQUENCE [LARGE SCALE GENOMIC DNA]</scope>
    <source>
        <strain evidence="2 3">SAG 2036</strain>
    </source>
</reference>
<accession>A0AAW1NQP9</accession>
<dbReference type="GO" id="GO:0003755">
    <property type="term" value="F:peptidyl-prolyl cis-trans isomerase activity"/>
    <property type="evidence" value="ECO:0007669"/>
    <property type="project" value="InterPro"/>
</dbReference>
<evidence type="ECO:0000256" key="1">
    <source>
        <dbReference type="SAM" id="MobiDB-lite"/>
    </source>
</evidence>
<gene>
    <name evidence="2" type="ORF">WJX73_008600</name>
</gene>
<dbReference type="InterPro" id="IPR046357">
    <property type="entry name" value="PPIase_dom_sf"/>
</dbReference>